<proteinExistence type="predicted"/>
<name>A0ABV5GZM4_9FLAO</name>
<feature type="domain" description="Glycosyltransferase 2-like" evidence="3">
    <location>
        <begin position="4"/>
        <end position="117"/>
    </location>
</feature>
<dbReference type="RefSeq" id="WP_290273016.1">
    <property type="nucleotide sequence ID" value="NZ_JAUFQP010000013.1"/>
</dbReference>
<comment type="caution">
    <text evidence="4">The sequence shown here is derived from an EMBL/GenBank/DDBJ whole genome shotgun (WGS) entry which is preliminary data.</text>
</comment>
<keyword evidence="5" id="KW-1185">Reference proteome</keyword>
<keyword evidence="1" id="KW-0328">Glycosyltransferase</keyword>
<organism evidence="4 5">
    <name type="scientific">Algibacter miyuki</name>
    <dbReference type="NCBI Taxonomy" id="1306933"/>
    <lineage>
        <taxon>Bacteria</taxon>
        <taxon>Pseudomonadati</taxon>
        <taxon>Bacteroidota</taxon>
        <taxon>Flavobacteriia</taxon>
        <taxon>Flavobacteriales</taxon>
        <taxon>Flavobacteriaceae</taxon>
        <taxon>Algibacter</taxon>
    </lineage>
</organism>
<protein>
    <submittedName>
        <fullName evidence="4">Glycosyltransferase family 2 protein</fullName>
    </submittedName>
</protein>
<dbReference type="EMBL" id="JBHMFA010000005">
    <property type="protein sequence ID" value="MFB9104926.1"/>
    <property type="molecule type" value="Genomic_DNA"/>
</dbReference>
<evidence type="ECO:0000313" key="4">
    <source>
        <dbReference type="EMBL" id="MFB9104926.1"/>
    </source>
</evidence>
<keyword evidence="2" id="KW-0808">Transferase</keyword>
<dbReference type="Gene3D" id="3.90.550.10">
    <property type="entry name" value="Spore Coat Polysaccharide Biosynthesis Protein SpsA, Chain A"/>
    <property type="match status" value="1"/>
</dbReference>
<sequence length="337" mass="38961">MKLSVIIPVYNVERYIIRCLDSLVHQGLNEGDYEIIIVNDGSNDASMALIESYKWTHENIFVLNQENRGVGAARNTGLYVANGEYIYFLDPDDYLANDVLKTLLNYAIEHQPDVLTFKSQPTELLTLVDSKSNLNDELEIDKKSGIDYIASHGFQNEVWWYFINRNFLKSIELQFIEGRWMEDAIFTGKILVKANNVIHLPIDAHRYVRNYGSAMTSKEPNHYLKVIDDNANAAVAYHSIINNLKINNKACLVRLRAKQQSFVFFLLNRILKSTMKRSEILPLLEKMQSVNAYPLNAFIGQDYNGLGYFSIAKIFSKKYLFYFIFLVTNPFLKRSKY</sequence>
<gene>
    <name evidence="4" type="ORF">ACFFU1_08445</name>
</gene>
<accession>A0ABV5GZM4</accession>
<reference evidence="4 5" key="1">
    <citation type="submission" date="2024-09" db="EMBL/GenBank/DDBJ databases">
        <authorList>
            <person name="Sun Q."/>
            <person name="Mori K."/>
        </authorList>
    </citation>
    <scope>NUCLEOTIDE SEQUENCE [LARGE SCALE GENOMIC DNA]</scope>
    <source>
        <strain evidence="4 5">CECT 8300</strain>
    </source>
</reference>
<dbReference type="PANTHER" id="PTHR22916">
    <property type="entry name" value="GLYCOSYLTRANSFERASE"/>
    <property type="match status" value="1"/>
</dbReference>
<dbReference type="CDD" id="cd00761">
    <property type="entry name" value="Glyco_tranf_GTA_type"/>
    <property type="match status" value="1"/>
</dbReference>
<evidence type="ECO:0000313" key="5">
    <source>
        <dbReference type="Proteomes" id="UP001589590"/>
    </source>
</evidence>
<dbReference type="Proteomes" id="UP001589590">
    <property type="component" value="Unassembled WGS sequence"/>
</dbReference>
<dbReference type="SUPFAM" id="SSF53448">
    <property type="entry name" value="Nucleotide-diphospho-sugar transferases"/>
    <property type="match status" value="1"/>
</dbReference>
<dbReference type="PANTHER" id="PTHR22916:SF51">
    <property type="entry name" value="GLYCOSYLTRANSFERASE EPSH-RELATED"/>
    <property type="match status" value="1"/>
</dbReference>
<evidence type="ECO:0000256" key="1">
    <source>
        <dbReference type="ARBA" id="ARBA00022676"/>
    </source>
</evidence>
<dbReference type="InterPro" id="IPR029044">
    <property type="entry name" value="Nucleotide-diphossugar_trans"/>
</dbReference>
<evidence type="ECO:0000259" key="3">
    <source>
        <dbReference type="Pfam" id="PF00535"/>
    </source>
</evidence>
<dbReference type="InterPro" id="IPR001173">
    <property type="entry name" value="Glyco_trans_2-like"/>
</dbReference>
<dbReference type="Pfam" id="PF00535">
    <property type="entry name" value="Glycos_transf_2"/>
    <property type="match status" value="1"/>
</dbReference>
<evidence type="ECO:0000256" key="2">
    <source>
        <dbReference type="ARBA" id="ARBA00022679"/>
    </source>
</evidence>